<organism evidence="1 2">
    <name type="scientific">Trichonephila clavata</name>
    <name type="common">Joro spider</name>
    <name type="synonym">Nephila clavata</name>
    <dbReference type="NCBI Taxonomy" id="2740835"/>
    <lineage>
        <taxon>Eukaryota</taxon>
        <taxon>Metazoa</taxon>
        <taxon>Ecdysozoa</taxon>
        <taxon>Arthropoda</taxon>
        <taxon>Chelicerata</taxon>
        <taxon>Arachnida</taxon>
        <taxon>Araneae</taxon>
        <taxon>Araneomorphae</taxon>
        <taxon>Entelegynae</taxon>
        <taxon>Araneoidea</taxon>
        <taxon>Nephilidae</taxon>
        <taxon>Trichonephila</taxon>
    </lineage>
</organism>
<protein>
    <submittedName>
        <fullName evidence="1">Uncharacterized protein</fullName>
    </submittedName>
</protein>
<reference evidence="1" key="1">
    <citation type="submission" date="2020-07" db="EMBL/GenBank/DDBJ databases">
        <title>Multicomponent nature underlies the extraordinary mechanical properties of spider dragline silk.</title>
        <authorList>
            <person name="Kono N."/>
            <person name="Nakamura H."/>
            <person name="Mori M."/>
            <person name="Yoshida Y."/>
            <person name="Ohtoshi R."/>
            <person name="Malay A.D."/>
            <person name="Moran D.A.P."/>
            <person name="Tomita M."/>
            <person name="Numata K."/>
            <person name="Arakawa K."/>
        </authorList>
    </citation>
    <scope>NUCLEOTIDE SEQUENCE</scope>
</reference>
<comment type="caution">
    <text evidence="1">The sequence shown here is derived from an EMBL/GenBank/DDBJ whole genome shotgun (WGS) entry which is preliminary data.</text>
</comment>
<sequence>MDQDFLVLPDPIFWQVVPTFVYEKIMKFVQGLPMTSRYQNDVFVKHSFWEGLRAKEAVVHAKTATEALSNASKIWEPGYSYYKMVYNLQGLYVDYKGRLMDGETVIENDVLNVFHYTDVMSVEGFQHLLNTTLR</sequence>
<keyword evidence="2" id="KW-1185">Reference proteome</keyword>
<evidence type="ECO:0000313" key="1">
    <source>
        <dbReference type="EMBL" id="GFQ85468.1"/>
    </source>
</evidence>
<proteinExistence type="predicted"/>
<dbReference type="EMBL" id="BMAO01022909">
    <property type="protein sequence ID" value="GFQ85468.1"/>
    <property type="molecule type" value="Genomic_DNA"/>
</dbReference>
<dbReference type="AlphaFoldDB" id="A0A8X6GM93"/>
<accession>A0A8X6GM93</accession>
<dbReference type="SUPFAM" id="SSF64484">
    <property type="entry name" value="beta and beta-prime subunits of DNA dependent RNA-polymerase"/>
    <property type="match status" value="1"/>
</dbReference>
<name>A0A8X6GM93_TRICU</name>
<evidence type="ECO:0000313" key="2">
    <source>
        <dbReference type="Proteomes" id="UP000887116"/>
    </source>
</evidence>
<gene>
    <name evidence="1" type="primary">AVEN_220649_1</name>
    <name evidence="1" type="ORF">TNCT_613631</name>
</gene>
<dbReference type="Proteomes" id="UP000887116">
    <property type="component" value="Unassembled WGS sequence"/>
</dbReference>